<dbReference type="NCBIfam" id="TIGR00690">
    <property type="entry name" value="rpoZ"/>
    <property type="match status" value="1"/>
</dbReference>
<dbReference type="Pfam" id="PF01192">
    <property type="entry name" value="RNA_pol_Rpb6"/>
    <property type="match status" value="1"/>
</dbReference>
<keyword evidence="6 10" id="KW-0548">Nucleotidyltransferase</keyword>
<dbReference type="SUPFAM" id="SSF63562">
    <property type="entry name" value="RPB6/omega subunit-like"/>
    <property type="match status" value="1"/>
</dbReference>
<accession>A0A1W1YWQ4</accession>
<evidence type="ECO:0000256" key="4">
    <source>
        <dbReference type="ARBA" id="ARBA00022478"/>
    </source>
</evidence>
<dbReference type="InterPro" id="IPR003716">
    <property type="entry name" value="DNA-dir_RNA_pol_omega"/>
</dbReference>
<gene>
    <name evidence="10" type="primary">rpoZ</name>
    <name evidence="11" type="ORF">SAMN02745168_0708</name>
</gene>
<reference evidence="11 12" key="1">
    <citation type="submission" date="2017-04" db="EMBL/GenBank/DDBJ databases">
        <authorList>
            <person name="Afonso C.L."/>
            <person name="Miller P.J."/>
            <person name="Scott M.A."/>
            <person name="Spackman E."/>
            <person name="Goraichik I."/>
            <person name="Dimitrov K.M."/>
            <person name="Suarez D.L."/>
            <person name="Swayne D.E."/>
        </authorList>
    </citation>
    <scope>NUCLEOTIDE SEQUENCE [LARGE SCALE GENOMIC DNA]</scope>
    <source>
        <strain evidence="11 12">DSM 12816</strain>
    </source>
</reference>
<evidence type="ECO:0000256" key="10">
    <source>
        <dbReference type="HAMAP-Rule" id="MF_00366"/>
    </source>
</evidence>
<dbReference type="HAMAP" id="MF_00366">
    <property type="entry name" value="RNApol_bact_RpoZ"/>
    <property type="match status" value="1"/>
</dbReference>
<dbReference type="OrthoDB" id="9815459at2"/>
<dbReference type="EC" id="2.7.7.6" evidence="2 10"/>
<keyword evidence="12" id="KW-1185">Reference proteome</keyword>
<evidence type="ECO:0000313" key="11">
    <source>
        <dbReference type="EMBL" id="SMC40251.1"/>
    </source>
</evidence>
<dbReference type="InterPro" id="IPR006110">
    <property type="entry name" value="Pol_omega/Rpo6/RPB6"/>
</dbReference>
<evidence type="ECO:0000256" key="8">
    <source>
        <dbReference type="ARBA" id="ARBA00029924"/>
    </source>
</evidence>
<comment type="catalytic activity">
    <reaction evidence="9 10">
        <text>RNA(n) + a ribonucleoside 5'-triphosphate = RNA(n+1) + diphosphate</text>
        <dbReference type="Rhea" id="RHEA:21248"/>
        <dbReference type="Rhea" id="RHEA-COMP:14527"/>
        <dbReference type="Rhea" id="RHEA-COMP:17342"/>
        <dbReference type="ChEBI" id="CHEBI:33019"/>
        <dbReference type="ChEBI" id="CHEBI:61557"/>
        <dbReference type="ChEBI" id="CHEBI:140395"/>
        <dbReference type="EC" id="2.7.7.6"/>
    </reaction>
</comment>
<dbReference type="Proteomes" id="UP000192790">
    <property type="component" value="Unassembled WGS sequence"/>
</dbReference>
<dbReference type="GO" id="GO:0003677">
    <property type="term" value="F:DNA binding"/>
    <property type="evidence" value="ECO:0007669"/>
    <property type="project" value="UniProtKB-UniRule"/>
</dbReference>
<keyword evidence="4 10" id="KW-0240">DNA-directed RNA polymerase</keyword>
<evidence type="ECO:0000256" key="2">
    <source>
        <dbReference type="ARBA" id="ARBA00012418"/>
    </source>
</evidence>
<evidence type="ECO:0000256" key="3">
    <source>
        <dbReference type="ARBA" id="ARBA00013725"/>
    </source>
</evidence>
<sequence length="61" mass="6859">MLYPAMNDLLKKVPNRYRLVNVIAHRARIIAQEAENEGEPLSEKPVTTAINEIAGKKTADR</sequence>
<dbReference type="PANTHER" id="PTHR34476:SF1">
    <property type="entry name" value="DNA-DIRECTED RNA POLYMERASE SUBUNIT OMEGA"/>
    <property type="match status" value="1"/>
</dbReference>
<comment type="subunit">
    <text evidence="10">The RNAP catalytic core consists of 2 alpha, 1 beta, 1 beta' and 1 omega subunit. When a sigma factor is associated with the core the holoenzyme is formed, which can initiate transcription.</text>
</comment>
<evidence type="ECO:0000256" key="5">
    <source>
        <dbReference type="ARBA" id="ARBA00022679"/>
    </source>
</evidence>
<keyword evidence="7 10" id="KW-0804">Transcription</keyword>
<name>A0A1W1YWQ4_9FIRM</name>
<comment type="function">
    <text evidence="10">Promotes RNA polymerase assembly. Latches the N- and C-terminal regions of the beta' subunit thereby facilitating its interaction with the beta and alpha subunits.</text>
</comment>
<comment type="similarity">
    <text evidence="1 10">Belongs to the RNA polymerase subunit omega family.</text>
</comment>
<evidence type="ECO:0000256" key="1">
    <source>
        <dbReference type="ARBA" id="ARBA00006711"/>
    </source>
</evidence>
<dbReference type="SMART" id="SM01409">
    <property type="entry name" value="RNA_pol_Rpb6"/>
    <property type="match status" value="1"/>
</dbReference>
<evidence type="ECO:0000313" key="12">
    <source>
        <dbReference type="Proteomes" id="UP000192790"/>
    </source>
</evidence>
<keyword evidence="5 10" id="KW-0808">Transferase</keyword>
<dbReference type="RefSeq" id="WP_084233323.1">
    <property type="nucleotide sequence ID" value="NZ_FWXW01000001.1"/>
</dbReference>
<evidence type="ECO:0000256" key="6">
    <source>
        <dbReference type="ARBA" id="ARBA00022695"/>
    </source>
</evidence>
<protein>
    <recommendedName>
        <fullName evidence="3 10">DNA-directed RNA polymerase subunit omega</fullName>
        <shortName evidence="10">RNAP omega subunit</shortName>
        <ecNumber evidence="2 10">2.7.7.6</ecNumber>
    </recommendedName>
    <alternativeName>
        <fullName evidence="10">RNA polymerase omega subunit</fullName>
    </alternativeName>
    <alternativeName>
        <fullName evidence="8 10">Transcriptase subunit omega</fullName>
    </alternativeName>
</protein>
<dbReference type="GO" id="GO:0006351">
    <property type="term" value="P:DNA-templated transcription"/>
    <property type="evidence" value="ECO:0007669"/>
    <property type="project" value="UniProtKB-UniRule"/>
</dbReference>
<dbReference type="AlphaFoldDB" id="A0A1W1YWQ4"/>
<dbReference type="EMBL" id="FWXW01000001">
    <property type="protein sequence ID" value="SMC40251.1"/>
    <property type="molecule type" value="Genomic_DNA"/>
</dbReference>
<evidence type="ECO:0000256" key="9">
    <source>
        <dbReference type="ARBA" id="ARBA00048552"/>
    </source>
</evidence>
<dbReference type="GO" id="GO:0003899">
    <property type="term" value="F:DNA-directed RNA polymerase activity"/>
    <property type="evidence" value="ECO:0007669"/>
    <property type="project" value="UniProtKB-UniRule"/>
</dbReference>
<proteinExistence type="inferred from homology"/>
<dbReference type="Gene3D" id="3.90.940.10">
    <property type="match status" value="1"/>
</dbReference>
<dbReference type="GO" id="GO:0000428">
    <property type="term" value="C:DNA-directed RNA polymerase complex"/>
    <property type="evidence" value="ECO:0007669"/>
    <property type="project" value="UniProtKB-KW"/>
</dbReference>
<dbReference type="InterPro" id="IPR036161">
    <property type="entry name" value="RPB6/omega-like_sf"/>
</dbReference>
<organism evidence="11 12">
    <name type="scientific">Papillibacter cinnamivorans DSM 12816</name>
    <dbReference type="NCBI Taxonomy" id="1122930"/>
    <lineage>
        <taxon>Bacteria</taxon>
        <taxon>Bacillati</taxon>
        <taxon>Bacillota</taxon>
        <taxon>Clostridia</taxon>
        <taxon>Eubacteriales</taxon>
        <taxon>Oscillospiraceae</taxon>
        <taxon>Papillibacter</taxon>
    </lineage>
</organism>
<dbReference type="STRING" id="1122930.SAMN02745168_0708"/>
<dbReference type="PANTHER" id="PTHR34476">
    <property type="entry name" value="DNA-DIRECTED RNA POLYMERASE SUBUNIT OMEGA"/>
    <property type="match status" value="1"/>
</dbReference>
<evidence type="ECO:0000256" key="7">
    <source>
        <dbReference type="ARBA" id="ARBA00023163"/>
    </source>
</evidence>